<evidence type="ECO:0000313" key="4">
    <source>
        <dbReference type="Proteomes" id="UP000316292"/>
    </source>
</evidence>
<keyword evidence="1" id="KW-0732">Signal</keyword>
<comment type="caution">
    <text evidence="3">The sequence shown here is derived from an EMBL/GenBank/DDBJ whole genome shotgun (WGS) entry which is preliminary data.</text>
</comment>
<evidence type="ECO:0000256" key="1">
    <source>
        <dbReference type="ARBA" id="ARBA00022729"/>
    </source>
</evidence>
<dbReference type="Proteomes" id="UP000316292">
    <property type="component" value="Unassembled WGS sequence"/>
</dbReference>
<dbReference type="SUPFAM" id="SSF56925">
    <property type="entry name" value="OMPA-like"/>
    <property type="match status" value="1"/>
</dbReference>
<feature type="domain" description="Outer membrane protein beta-barrel" evidence="2">
    <location>
        <begin position="34"/>
        <end position="228"/>
    </location>
</feature>
<reference evidence="3 4" key="1">
    <citation type="journal article" date="2019" name="Nat. Microbiol.">
        <title>Mediterranean grassland soil C-N compound turnover is dependent on rainfall and depth, and is mediated by genomically divergent microorganisms.</title>
        <authorList>
            <person name="Diamond S."/>
            <person name="Andeer P.F."/>
            <person name="Li Z."/>
            <person name="Crits-Christoph A."/>
            <person name="Burstein D."/>
            <person name="Anantharaman K."/>
            <person name="Lane K.R."/>
            <person name="Thomas B.C."/>
            <person name="Pan C."/>
            <person name="Northen T.R."/>
            <person name="Banfield J.F."/>
        </authorList>
    </citation>
    <scope>NUCLEOTIDE SEQUENCE [LARGE SCALE GENOMIC DNA]</scope>
    <source>
        <strain evidence="3">WS_1</strain>
    </source>
</reference>
<dbReference type="AlphaFoldDB" id="A0A538S7N0"/>
<dbReference type="InterPro" id="IPR011250">
    <property type="entry name" value="OMP/PagP_B-barrel"/>
</dbReference>
<dbReference type="InterPro" id="IPR027385">
    <property type="entry name" value="Beta-barrel_OMP"/>
</dbReference>
<name>A0A538S7N0_UNCEI</name>
<dbReference type="EMBL" id="VBOR01000112">
    <property type="protein sequence ID" value="TMQ47392.1"/>
    <property type="molecule type" value="Genomic_DNA"/>
</dbReference>
<gene>
    <name evidence="3" type="ORF">E6K71_09965</name>
</gene>
<dbReference type="Pfam" id="PF13505">
    <property type="entry name" value="OMP_b-brl"/>
    <property type="match status" value="1"/>
</dbReference>
<organism evidence="3 4">
    <name type="scientific">Eiseniibacteriota bacterium</name>
    <dbReference type="NCBI Taxonomy" id="2212470"/>
    <lineage>
        <taxon>Bacteria</taxon>
        <taxon>Candidatus Eiseniibacteriota</taxon>
    </lineage>
</organism>
<evidence type="ECO:0000313" key="3">
    <source>
        <dbReference type="EMBL" id="TMQ47392.1"/>
    </source>
</evidence>
<proteinExistence type="predicted"/>
<protein>
    <submittedName>
        <fullName evidence="3">Porin family protein</fullName>
    </submittedName>
</protein>
<accession>A0A538S7N0</accession>
<sequence length="230" mass="24622">MLHARLASSWWGSQSTRSTEERMNRGIWTCLVSLAMLASLAATALAETAGGPHREYPRDRARERSWRSGFEGRTYLRVHGGISLPSGDFSNAVNTGLGLGASLGYGIGRNTILSGGVAYHRFGEDFADGHVSVVPVTAAVDYGFSSGGRVRPWISGGLGLYHLSETVVVSPTVEATDRENDLGFNLGFGIALPTSGRNAWGVGFKYHHISGDTFPDTNFLTLQAGLSYPL</sequence>
<evidence type="ECO:0000259" key="2">
    <source>
        <dbReference type="Pfam" id="PF13505"/>
    </source>
</evidence>
<dbReference type="Gene3D" id="2.40.160.20">
    <property type="match status" value="1"/>
</dbReference>